<dbReference type="Proteomes" id="UP001162131">
    <property type="component" value="Unassembled WGS sequence"/>
</dbReference>
<comment type="caution">
    <text evidence="3">The sequence shown here is derived from an EMBL/GenBank/DDBJ whole genome shotgun (WGS) entry which is preliminary data.</text>
</comment>
<dbReference type="AlphaFoldDB" id="A0AAU9ITX9"/>
<dbReference type="EMBL" id="CAJZBQ010000018">
    <property type="protein sequence ID" value="CAG9317480.1"/>
    <property type="molecule type" value="Genomic_DNA"/>
</dbReference>
<evidence type="ECO:0000313" key="4">
    <source>
        <dbReference type="Proteomes" id="UP001162131"/>
    </source>
</evidence>
<keyword evidence="2" id="KW-0732">Signal</keyword>
<feature type="signal peptide" evidence="2">
    <location>
        <begin position="1"/>
        <end position="21"/>
    </location>
</feature>
<sequence length="143" mass="16784">MQSLQSLQVAIFFSLFIISASENTNTARNPNSATETPDMVVDFMYDNDIQLWHMIVGVTAFLIFDFLLCFTCIKFFKAHWNRKLQQNNLTEKLMDRSEMVRTRSWIPGHGRTNIHPVMGFHFPMNLYSFPQKQAIYEDLIKLQ</sequence>
<keyword evidence="1" id="KW-0472">Membrane</keyword>
<accession>A0AAU9ITX9</accession>
<evidence type="ECO:0000256" key="2">
    <source>
        <dbReference type="SAM" id="SignalP"/>
    </source>
</evidence>
<protein>
    <recommendedName>
        <fullName evidence="5">ATP synthase F0 subunit 8</fullName>
    </recommendedName>
</protein>
<gene>
    <name evidence="3" type="ORF">BSTOLATCC_MIC18726</name>
</gene>
<name>A0AAU9ITX9_9CILI</name>
<keyword evidence="1" id="KW-0812">Transmembrane</keyword>
<keyword evidence="4" id="KW-1185">Reference proteome</keyword>
<evidence type="ECO:0000313" key="3">
    <source>
        <dbReference type="EMBL" id="CAG9317480.1"/>
    </source>
</evidence>
<organism evidence="3 4">
    <name type="scientific">Blepharisma stoltei</name>
    <dbReference type="NCBI Taxonomy" id="1481888"/>
    <lineage>
        <taxon>Eukaryota</taxon>
        <taxon>Sar</taxon>
        <taxon>Alveolata</taxon>
        <taxon>Ciliophora</taxon>
        <taxon>Postciliodesmatophora</taxon>
        <taxon>Heterotrichea</taxon>
        <taxon>Heterotrichida</taxon>
        <taxon>Blepharismidae</taxon>
        <taxon>Blepharisma</taxon>
    </lineage>
</organism>
<feature type="chain" id="PRO_5043381319" description="ATP synthase F0 subunit 8" evidence="2">
    <location>
        <begin position="22"/>
        <end position="143"/>
    </location>
</feature>
<proteinExistence type="predicted"/>
<evidence type="ECO:0000256" key="1">
    <source>
        <dbReference type="SAM" id="Phobius"/>
    </source>
</evidence>
<evidence type="ECO:0008006" key="5">
    <source>
        <dbReference type="Google" id="ProtNLM"/>
    </source>
</evidence>
<reference evidence="3" key="1">
    <citation type="submission" date="2021-09" db="EMBL/GenBank/DDBJ databases">
        <authorList>
            <consortium name="AG Swart"/>
            <person name="Singh M."/>
            <person name="Singh A."/>
            <person name="Seah K."/>
            <person name="Emmerich C."/>
        </authorList>
    </citation>
    <scope>NUCLEOTIDE SEQUENCE</scope>
    <source>
        <strain evidence="3">ATCC30299</strain>
    </source>
</reference>
<feature type="transmembrane region" description="Helical" evidence="1">
    <location>
        <begin position="50"/>
        <end position="76"/>
    </location>
</feature>
<keyword evidence="1" id="KW-1133">Transmembrane helix</keyword>